<comment type="caution">
    <text evidence="2">The sequence shown here is derived from an EMBL/GenBank/DDBJ whole genome shotgun (WGS) entry which is preliminary data.</text>
</comment>
<evidence type="ECO:0000256" key="1">
    <source>
        <dbReference type="SAM" id="MobiDB-lite"/>
    </source>
</evidence>
<dbReference type="Proteomes" id="UP000613011">
    <property type="component" value="Unassembled WGS sequence"/>
</dbReference>
<evidence type="ECO:0008006" key="4">
    <source>
        <dbReference type="Google" id="ProtNLM"/>
    </source>
</evidence>
<dbReference type="AlphaFoldDB" id="A0A937D5D6"/>
<name>A0A937D5D6_9BURK</name>
<reference evidence="2" key="1">
    <citation type="submission" date="2021-01" db="EMBL/GenBank/DDBJ databases">
        <title>Ramlibacter sp. strain AW1 16S ribosomal RNA gene Genome sequencing and assembly.</title>
        <authorList>
            <person name="Kang M."/>
        </authorList>
    </citation>
    <scope>NUCLEOTIDE SEQUENCE</scope>
    <source>
        <strain evidence="2">AW1</strain>
    </source>
</reference>
<keyword evidence="3" id="KW-1185">Reference proteome</keyword>
<protein>
    <recommendedName>
        <fullName evidence="4">Amidohydrolase</fullName>
    </recommendedName>
</protein>
<gene>
    <name evidence="2" type="ORF">JI739_19810</name>
</gene>
<organism evidence="2 3">
    <name type="scientific">Ramlibacter aurantiacus</name>
    <dbReference type="NCBI Taxonomy" id="2801330"/>
    <lineage>
        <taxon>Bacteria</taxon>
        <taxon>Pseudomonadati</taxon>
        <taxon>Pseudomonadota</taxon>
        <taxon>Betaproteobacteria</taxon>
        <taxon>Burkholderiales</taxon>
        <taxon>Comamonadaceae</taxon>
        <taxon>Ramlibacter</taxon>
    </lineage>
</organism>
<evidence type="ECO:0000313" key="3">
    <source>
        <dbReference type="Proteomes" id="UP000613011"/>
    </source>
</evidence>
<dbReference type="Gene3D" id="3.40.630.10">
    <property type="entry name" value="Zn peptidases"/>
    <property type="match status" value="1"/>
</dbReference>
<accession>A0A937D5D6</accession>
<feature type="compositionally biased region" description="Pro residues" evidence="1">
    <location>
        <begin position="46"/>
        <end position="56"/>
    </location>
</feature>
<dbReference type="SUPFAM" id="SSF53187">
    <property type="entry name" value="Zn-dependent exopeptidases"/>
    <property type="match status" value="1"/>
</dbReference>
<evidence type="ECO:0000313" key="2">
    <source>
        <dbReference type="EMBL" id="MBL0422600.1"/>
    </source>
</evidence>
<proteinExistence type="predicted"/>
<sequence length="56" mass="6373">MEHTQAPYLATSLTGRIREFIQLRRDIHAHPELAFQEHRTAVPADAPAPRPPRPHA</sequence>
<dbReference type="EMBL" id="JAEQNA010000008">
    <property type="protein sequence ID" value="MBL0422600.1"/>
    <property type="molecule type" value="Genomic_DNA"/>
</dbReference>
<feature type="region of interest" description="Disordered" evidence="1">
    <location>
        <begin position="34"/>
        <end position="56"/>
    </location>
</feature>